<dbReference type="Proteomes" id="UP000054995">
    <property type="component" value="Unassembled WGS sequence"/>
</dbReference>
<sequence>MGVVYFHSSIRDGSIRCKLAISSCPQFFHFRCSSDSILVKIQFHNFPHFPFLSGDIVFGNQNPQSLTIMMPFLVSVQSVMTTNTFGVERQLEISVTNLHSSGRLSVNQRTWCRSKYGTVSVPQDPLSVTVQKRPQGFYDNASTSKTLMDLNIHHMSSFRNSFPLIRWKESSFSIGSNAFLSVS</sequence>
<keyword evidence="2" id="KW-1185">Reference proteome</keyword>
<gene>
    <name evidence="1" type="ORF">T4D_16254</name>
</gene>
<accession>A0A0V1FUW9</accession>
<reference evidence="1 2" key="1">
    <citation type="submission" date="2015-01" db="EMBL/GenBank/DDBJ databases">
        <title>Evolution of Trichinella species and genotypes.</title>
        <authorList>
            <person name="Korhonen P.K."/>
            <person name="Edoardo P."/>
            <person name="Giuseppe L.R."/>
            <person name="Gasser R.B."/>
        </authorList>
    </citation>
    <scope>NUCLEOTIDE SEQUENCE [LARGE SCALE GENOMIC DNA]</scope>
    <source>
        <strain evidence="1">ISS470</strain>
    </source>
</reference>
<organism evidence="1 2">
    <name type="scientific">Trichinella pseudospiralis</name>
    <name type="common">Parasitic roundworm</name>
    <dbReference type="NCBI Taxonomy" id="6337"/>
    <lineage>
        <taxon>Eukaryota</taxon>
        <taxon>Metazoa</taxon>
        <taxon>Ecdysozoa</taxon>
        <taxon>Nematoda</taxon>
        <taxon>Enoplea</taxon>
        <taxon>Dorylaimia</taxon>
        <taxon>Trichinellida</taxon>
        <taxon>Trichinellidae</taxon>
        <taxon>Trichinella</taxon>
    </lineage>
</organism>
<protein>
    <submittedName>
        <fullName evidence="1">Uncharacterized protein</fullName>
    </submittedName>
</protein>
<comment type="caution">
    <text evidence="1">The sequence shown here is derived from an EMBL/GenBank/DDBJ whole genome shotgun (WGS) entry which is preliminary data.</text>
</comment>
<proteinExistence type="predicted"/>
<dbReference type="EMBL" id="JYDT01000027">
    <property type="protein sequence ID" value="KRY89792.1"/>
    <property type="molecule type" value="Genomic_DNA"/>
</dbReference>
<name>A0A0V1FUW9_TRIPS</name>
<evidence type="ECO:0000313" key="2">
    <source>
        <dbReference type="Proteomes" id="UP000054995"/>
    </source>
</evidence>
<evidence type="ECO:0000313" key="1">
    <source>
        <dbReference type="EMBL" id="KRY89792.1"/>
    </source>
</evidence>
<dbReference type="AlphaFoldDB" id="A0A0V1FUW9"/>